<proteinExistence type="inferred from homology"/>
<dbReference type="Gene3D" id="3.10.20.580">
    <property type="match status" value="1"/>
</dbReference>
<dbReference type="RefSeq" id="WP_009491943.1">
    <property type="nucleotide sequence ID" value="NZ_AMYT01000022.1"/>
</dbReference>
<keyword evidence="10 12" id="KW-0269">Exonuclease</keyword>
<dbReference type="SUPFAM" id="SSF56281">
    <property type="entry name" value="Metallo-hydrolase/oxidoreductase"/>
    <property type="match status" value="1"/>
</dbReference>
<evidence type="ECO:0000259" key="13">
    <source>
        <dbReference type="SMART" id="SM00849"/>
    </source>
</evidence>
<dbReference type="EC" id="3.1.-.-" evidence="12"/>
<dbReference type="Gene3D" id="3.60.15.10">
    <property type="entry name" value="Ribonuclease Z/Hydroxyacylglutathione hydrolase-like"/>
    <property type="match status" value="1"/>
</dbReference>
<dbReference type="InterPro" id="IPR011108">
    <property type="entry name" value="RMMBL"/>
</dbReference>
<comment type="subcellular location">
    <subcellularLocation>
        <location evidence="2 12">Cytoplasm</location>
    </subcellularLocation>
</comment>
<dbReference type="NCBIfam" id="TIGR00649">
    <property type="entry name" value="MG423"/>
    <property type="match status" value="1"/>
</dbReference>
<evidence type="ECO:0000256" key="8">
    <source>
        <dbReference type="ARBA" id="ARBA00022801"/>
    </source>
</evidence>
<comment type="caution">
    <text evidence="14">The sequence shown here is derived from an EMBL/GenBank/DDBJ whole genome shotgun (WGS) entry which is preliminary data.</text>
</comment>
<comment type="subunit">
    <text evidence="12">Homodimer, may be a subunit of the RNA degradosome.</text>
</comment>
<dbReference type="PANTHER" id="PTHR43694">
    <property type="entry name" value="RIBONUCLEASE J"/>
    <property type="match status" value="1"/>
</dbReference>
<dbReference type="PANTHER" id="PTHR43694:SF4">
    <property type="entry name" value="RIBONUCLEASE J 2"/>
    <property type="match status" value="1"/>
</dbReference>
<keyword evidence="11 12" id="KW-0694">RNA-binding</keyword>
<organism evidence="14 15">
    <name type="scientific">Catellicoccus marimammalium M35/04/3</name>
    <dbReference type="NCBI Taxonomy" id="1234409"/>
    <lineage>
        <taxon>Bacteria</taxon>
        <taxon>Bacillati</taxon>
        <taxon>Bacillota</taxon>
        <taxon>Bacilli</taxon>
        <taxon>Lactobacillales</taxon>
        <taxon>Enterococcaceae</taxon>
        <taxon>Catellicoccus</taxon>
    </lineage>
</organism>
<dbReference type="Pfam" id="PF00753">
    <property type="entry name" value="Lactamase_B"/>
    <property type="match status" value="1"/>
</dbReference>
<evidence type="ECO:0000256" key="4">
    <source>
        <dbReference type="ARBA" id="ARBA00022552"/>
    </source>
</evidence>
<dbReference type="GO" id="GO:0008270">
    <property type="term" value="F:zinc ion binding"/>
    <property type="evidence" value="ECO:0007669"/>
    <property type="project" value="InterPro"/>
</dbReference>
<dbReference type="GO" id="GO:0004521">
    <property type="term" value="F:RNA endonuclease activity"/>
    <property type="evidence" value="ECO:0007669"/>
    <property type="project" value="UniProtKB-UniRule"/>
</dbReference>
<dbReference type="InterPro" id="IPR004613">
    <property type="entry name" value="RNase_J"/>
</dbReference>
<dbReference type="InterPro" id="IPR030854">
    <property type="entry name" value="RNase_J_bac"/>
</dbReference>
<dbReference type="OrthoDB" id="9758375at2"/>
<keyword evidence="6" id="KW-0479">Metal-binding</keyword>
<evidence type="ECO:0000256" key="10">
    <source>
        <dbReference type="ARBA" id="ARBA00022839"/>
    </source>
</evidence>
<dbReference type="Proteomes" id="UP000016057">
    <property type="component" value="Unassembled WGS sequence"/>
</dbReference>
<dbReference type="PATRIC" id="fig|1234409.3.peg.1094"/>
<dbReference type="InterPro" id="IPR042173">
    <property type="entry name" value="RNase_J_2"/>
</dbReference>
<evidence type="ECO:0000256" key="9">
    <source>
        <dbReference type="ARBA" id="ARBA00022833"/>
    </source>
</evidence>
<protein>
    <recommendedName>
        <fullName evidence="12">Ribonuclease J</fullName>
        <shortName evidence="12">RNase J</shortName>
        <ecNumber evidence="12">3.1.-.-</ecNumber>
    </recommendedName>
</protein>
<feature type="domain" description="Metallo-beta-lactamase" evidence="13">
    <location>
        <begin position="16"/>
        <end position="206"/>
    </location>
</feature>
<dbReference type="GO" id="GO:0006364">
    <property type="term" value="P:rRNA processing"/>
    <property type="evidence" value="ECO:0007669"/>
    <property type="project" value="UniProtKB-UniRule"/>
</dbReference>
<dbReference type="InterPro" id="IPR001279">
    <property type="entry name" value="Metallo-B-lactamas"/>
</dbReference>
<gene>
    <name evidence="12" type="primary">rnj</name>
    <name evidence="14" type="ORF">C683_1142</name>
</gene>
<keyword evidence="7 12" id="KW-0255">Endonuclease</keyword>
<evidence type="ECO:0000256" key="2">
    <source>
        <dbReference type="ARBA" id="ARBA00004496"/>
    </source>
</evidence>
<evidence type="ECO:0000313" key="14">
    <source>
        <dbReference type="EMBL" id="EKU26867.1"/>
    </source>
</evidence>
<sequence length="564" mass="63691">MSKIRVIPFGGVREHGRKLYAIEVDQDIYICDCGLKIPETEMLGVDVVIPDFRYLVENEDRVCGVFLSHGHADAIGALPYLLEQIQVPVFGSELTIALAKMYVRNYAPAKKFNDFHVVNEGTEIDFSCATISFFKTTHSIPDSLGIVVHTKEGNIVYTGDFKFDQSANPMYQTDYVHLAQIGSQEVLLLLSDSTGADNPEPVASERQIEESMNETFRYWEGRIIVSCVAGNIQRIQQILNAAYQSYRKVVIMDGNINEILRIAIDLGKLEVPSDDLIINLKQMKKYPDDEIVILEAGNMGEPIKAIQKMAKQQHRHVNIKEGDLVYLATTPSLAMEIFVVQTENLIYKAGGDVKAVYGDFRASGHGDPDDLRLLYNLLKPKSCLPIQGEYRELQANADIMHEQGMPWSNIFIASCGDIIEWDEKKQKFVMTGSVPAENVMIDGLGVGDIGNIVLRDRKILSEDGIFITVVTIDRKAKKIITKPQITSRGFVYVKASKELLKEASQMVTQIIEHYLAEDDFEWADMKQDIKDQLSRFLFAQTRRRPVILPVIMEANPQRKRRHKS</sequence>
<dbReference type="GO" id="GO:0003723">
    <property type="term" value="F:RNA binding"/>
    <property type="evidence" value="ECO:0007669"/>
    <property type="project" value="UniProtKB-UniRule"/>
</dbReference>
<dbReference type="GO" id="GO:0004534">
    <property type="term" value="F:5'-3' RNA exonuclease activity"/>
    <property type="evidence" value="ECO:0007669"/>
    <property type="project" value="UniProtKB-UniRule"/>
</dbReference>
<dbReference type="HAMAP" id="MF_01491">
    <property type="entry name" value="RNase_J_bact"/>
    <property type="match status" value="1"/>
</dbReference>
<dbReference type="CDD" id="cd07714">
    <property type="entry name" value="RNaseJ_MBL-fold"/>
    <property type="match status" value="1"/>
</dbReference>
<dbReference type="Pfam" id="PF07521">
    <property type="entry name" value="RMMBL"/>
    <property type="match status" value="1"/>
</dbReference>
<evidence type="ECO:0000256" key="1">
    <source>
        <dbReference type="ARBA" id="ARBA00001947"/>
    </source>
</evidence>
<keyword evidence="15" id="KW-1185">Reference proteome</keyword>
<keyword evidence="9" id="KW-0862">Zinc</keyword>
<evidence type="ECO:0000256" key="11">
    <source>
        <dbReference type="ARBA" id="ARBA00022884"/>
    </source>
</evidence>
<comment type="cofactor">
    <cofactor evidence="1">
        <name>Zn(2+)</name>
        <dbReference type="ChEBI" id="CHEBI:29105"/>
    </cofactor>
</comment>
<dbReference type="InterPro" id="IPR036866">
    <property type="entry name" value="RibonucZ/Hydroxyglut_hydro"/>
</dbReference>
<reference evidence="14 15" key="1">
    <citation type="journal article" date="2013" name="Genome Announc.">
        <title>Draft Genome Sequence of Catellicoccus marimammalium, a Novel Species Commonly Found in Gull Feces.</title>
        <authorList>
            <person name="Weigand M.R."/>
            <person name="Ryu H."/>
            <person name="Bozcek L."/>
            <person name="Konstantinidis K.T."/>
            <person name="Santo Domingo J.W."/>
        </authorList>
    </citation>
    <scope>NUCLEOTIDE SEQUENCE [LARGE SCALE GENOMIC DNA]</scope>
    <source>
        <strain evidence="14 15">M35/04/3</strain>
    </source>
</reference>
<dbReference type="STRING" id="1234409.C683_1142"/>
<dbReference type="EMBL" id="AMYT01000022">
    <property type="protein sequence ID" value="EKU26867.1"/>
    <property type="molecule type" value="Genomic_DNA"/>
</dbReference>
<accession>K8Z9X4</accession>
<dbReference type="Pfam" id="PF22505">
    <property type="entry name" value="RNase_J_b_CASP"/>
    <property type="match status" value="1"/>
</dbReference>
<keyword evidence="5 12" id="KW-0540">Nuclease</keyword>
<keyword evidence="4 12" id="KW-0698">rRNA processing</keyword>
<dbReference type="FunFam" id="3.10.20.580:FF:000001">
    <property type="entry name" value="Ribonuclease J"/>
    <property type="match status" value="1"/>
</dbReference>
<name>K8Z9X4_9ENTE</name>
<evidence type="ECO:0000256" key="12">
    <source>
        <dbReference type="HAMAP-Rule" id="MF_01491"/>
    </source>
</evidence>
<dbReference type="eggNOG" id="COG0595">
    <property type="taxonomic scope" value="Bacteria"/>
</dbReference>
<keyword evidence="3 12" id="KW-0963">Cytoplasm</keyword>
<dbReference type="GO" id="GO:0005737">
    <property type="term" value="C:cytoplasm"/>
    <property type="evidence" value="ECO:0007669"/>
    <property type="project" value="UniProtKB-SubCell"/>
</dbReference>
<comment type="function">
    <text evidence="12">An RNase that has 5'-3' exonuclease and possibly endonuclease activity. Involved in maturation of rRNA and in some organisms also mRNA maturation and/or decay.</text>
</comment>
<comment type="similarity">
    <text evidence="12">Belongs to the metallo-beta-lactamase superfamily. RNA-metabolizing metallo-beta-lactamase-like family. Bacterial RNase J subfamily.</text>
</comment>
<dbReference type="Pfam" id="PF17770">
    <property type="entry name" value="RNase_J_C"/>
    <property type="match status" value="1"/>
</dbReference>
<dbReference type="InterPro" id="IPR055132">
    <property type="entry name" value="RNase_J_b_CASP"/>
</dbReference>
<evidence type="ECO:0000256" key="6">
    <source>
        <dbReference type="ARBA" id="ARBA00022723"/>
    </source>
</evidence>
<evidence type="ECO:0000256" key="3">
    <source>
        <dbReference type="ARBA" id="ARBA00022490"/>
    </source>
</evidence>
<keyword evidence="8 12" id="KW-0378">Hydrolase</keyword>
<evidence type="ECO:0000313" key="15">
    <source>
        <dbReference type="Proteomes" id="UP000016057"/>
    </source>
</evidence>
<dbReference type="SMART" id="SM00849">
    <property type="entry name" value="Lactamase_B"/>
    <property type="match status" value="1"/>
</dbReference>
<dbReference type="AlphaFoldDB" id="K8Z9X4"/>
<evidence type="ECO:0000256" key="7">
    <source>
        <dbReference type="ARBA" id="ARBA00022759"/>
    </source>
</evidence>
<comment type="caution">
    <text evidence="12">Lacks conserved residue(s) required for the propagation of feature annotation.</text>
</comment>
<evidence type="ECO:0000256" key="5">
    <source>
        <dbReference type="ARBA" id="ARBA00022722"/>
    </source>
</evidence>
<dbReference type="InterPro" id="IPR041636">
    <property type="entry name" value="RNase_J_C"/>
</dbReference>
<dbReference type="Gene3D" id="3.40.50.10710">
    <property type="entry name" value="Metallo-hydrolase/oxidoreductase"/>
    <property type="match status" value="1"/>
</dbReference>